<dbReference type="EMBL" id="FNFK01000014">
    <property type="protein sequence ID" value="SDK14197.1"/>
    <property type="molecule type" value="Genomic_DNA"/>
</dbReference>
<dbReference type="Proteomes" id="UP000199433">
    <property type="component" value="Unassembled WGS sequence"/>
</dbReference>
<dbReference type="Gene3D" id="2.30.33.40">
    <property type="entry name" value="GroES chaperonin"/>
    <property type="match status" value="1"/>
</dbReference>
<dbReference type="GO" id="GO:0005737">
    <property type="term" value="C:cytoplasm"/>
    <property type="evidence" value="ECO:0007669"/>
    <property type="project" value="UniProtKB-SubCell"/>
</dbReference>
<dbReference type="PRINTS" id="PR00297">
    <property type="entry name" value="CHAPERONIN10"/>
</dbReference>
<dbReference type="InterPro" id="IPR020818">
    <property type="entry name" value="Chaperonin_GroES"/>
</dbReference>
<dbReference type="SUPFAM" id="SSF50129">
    <property type="entry name" value="GroES-like"/>
    <property type="match status" value="1"/>
</dbReference>
<evidence type="ECO:0000256" key="4">
    <source>
        <dbReference type="RuleBase" id="RU000535"/>
    </source>
</evidence>
<keyword evidence="3" id="KW-0963">Cytoplasm</keyword>
<evidence type="ECO:0000256" key="2">
    <source>
        <dbReference type="ARBA" id="ARBA00023186"/>
    </source>
</evidence>
<dbReference type="CDD" id="cd00320">
    <property type="entry name" value="cpn10"/>
    <property type="match status" value="1"/>
</dbReference>
<comment type="subunit">
    <text evidence="3">Heptamer of 7 subunits arranged in a ring. Interacts with the chaperonin GroEL.</text>
</comment>
<proteinExistence type="inferred from homology"/>
<evidence type="ECO:0000313" key="6">
    <source>
        <dbReference type="Proteomes" id="UP000199433"/>
    </source>
</evidence>
<dbReference type="STRING" id="426701.SAMN04488098_101441"/>
<dbReference type="Pfam" id="PF00166">
    <property type="entry name" value="Cpn10"/>
    <property type="match status" value="1"/>
</dbReference>
<dbReference type="InterPro" id="IPR011032">
    <property type="entry name" value="GroES-like_sf"/>
</dbReference>
<dbReference type="GO" id="GO:0051087">
    <property type="term" value="F:protein-folding chaperone binding"/>
    <property type="evidence" value="ECO:0007669"/>
    <property type="project" value="TreeGrafter"/>
</dbReference>
<gene>
    <name evidence="3" type="primary">groES</name>
    <name evidence="3" type="synonym">groS</name>
    <name evidence="5" type="ORF">SAMN04488098_101441</name>
</gene>
<dbReference type="HAMAP" id="MF_00580">
    <property type="entry name" value="CH10"/>
    <property type="match status" value="1"/>
</dbReference>
<evidence type="ECO:0000256" key="3">
    <source>
        <dbReference type="HAMAP-Rule" id="MF_00580"/>
    </source>
</evidence>
<dbReference type="GO" id="GO:0051082">
    <property type="term" value="F:unfolded protein binding"/>
    <property type="evidence" value="ECO:0007669"/>
    <property type="project" value="TreeGrafter"/>
</dbReference>
<organism evidence="5 6">
    <name type="scientific">Alkalibacterium thalassium</name>
    <dbReference type="NCBI Taxonomy" id="426701"/>
    <lineage>
        <taxon>Bacteria</taxon>
        <taxon>Bacillati</taxon>
        <taxon>Bacillota</taxon>
        <taxon>Bacilli</taxon>
        <taxon>Lactobacillales</taxon>
        <taxon>Carnobacteriaceae</taxon>
        <taxon>Alkalibacterium</taxon>
    </lineage>
</organism>
<accession>A0A1G8ZGN3</accession>
<dbReference type="FunFam" id="2.30.33.40:FF:000001">
    <property type="entry name" value="10 kDa chaperonin"/>
    <property type="match status" value="1"/>
</dbReference>
<protein>
    <recommendedName>
        <fullName evidence="3">Co-chaperonin GroES</fullName>
    </recommendedName>
    <alternativeName>
        <fullName evidence="3">10 kDa chaperonin</fullName>
    </alternativeName>
    <alternativeName>
        <fullName evidence="3">Chaperonin-10</fullName>
        <shortName evidence="3">Cpn10</shortName>
    </alternativeName>
</protein>
<evidence type="ECO:0000256" key="1">
    <source>
        <dbReference type="ARBA" id="ARBA00006975"/>
    </source>
</evidence>
<name>A0A1G8ZGN3_9LACT</name>
<sequence>MLKPLGNRVLLEVKKEEEKTASGLVLPDSAKEKPQSAVVVAVGDGKLLDNGSRADVSVSVGDQVIFEKYAGSEIKYEGTDYLVVKDTDIIAIVD</sequence>
<comment type="similarity">
    <text evidence="1 3 4">Belongs to the GroES chaperonin family.</text>
</comment>
<dbReference type="RefSeq" id="WP_091266237.1">
    <property type="nucleotide sequence ID" value="NZ_FNFK01000014.1"/>
</dbReference>
<dbReference type="OrthoDB" id="9806791at2"/>
<evidence type="ECO:0000313" key="5">
    <source>
        <dbReference type="EMBL" id="SDK14197.1"/>
    </source>
</evidence>
<dbReference type="SMART" id="SM00883">
    <property type="entry name" value="Cpn10"/>
    <property type="match status" value="1"/>
</dbReference>
<dbReference type="PANTHER" id="PTHR10772:SF58">
    <property type="entry name" value="CO-CHAPERONIN GROES"/>
    <property type="match status" value="1"/>
</dbReference>
<dbReference type="InterPro" id="IPR018369">
    <property type="entry name" value="Chaprnonin_Cpn10_CS"/>
</dbReference>
<dbReference type="GO" id="GO:0005524">
    <property type="term" value="F:ATP binding"/>
    <property type="evidence" value="ECO:0007669"/>
    <property type="project" value="InterPro"/>
</dbReference>
<dbReference type="PROSITE" id="PS00681">
    <property type="entry name" value="CHAPERONINS_CPN10"/>
    <property type="match status" value="1"/>
</dbReference>
<reference evidence="6" key="1">
    <citation type="submission" date="2016-10" db="EMBL/GenBank/DDBJ databases">
        <authorList>
            <person name="Varghese N."/>
            <person name="Submissions S."/>
        </authorList>
    </citation>
    <scope>NUCLEOTIDE SEQUENCE [LARGE SCALE GENOMIC DNA]</scope>
    <source>
        <strain evidence="6">DSM 19181</strain>
    </source>
</reference>
<dbReference type="GO" id="GO:0046872">
    <property type="term" value="F:metal ion binding"/>
    <property type="evidence" value="ECO:0007669"/>
    <property type="project" value="TreeGrafter"/>
</dbReference>
<dbReference type="NCBIfam" id="NF001531">
    <property type="entry name" value="PRK00364.2-2"/>
    <property type="match status" value="1"/>
</dbReference>
<keyword evidence="6" id="KW-1185">Reference proteome</keyword>
<dbReference type="GO" id="GO:0044183">
    <property type="term" value="F:protein folding chaperone"/>
    <property type="evidence" value="ECO:0007669"/>
    <property type="project" value="InterPro"/>
</dbReference>
<keyword evidence="2 3" id="KW-0143">Chaperone</keyword>
<dbReference type="PANTHER" id="PTHR10772">
    <property type="entry name" value="10 KDA HEAT SHOCK PROTEIN"/>
    <property type="match status" value="1"/>
</dbReference>
<dbReference type="NCBIfam" id="NF001534">
    <property type="entry name" value="PRK00364.2-5"/>
    <property type="match status" value="1"/>
</dbReference>
<dbReference type="AlphaFoldDB" id="A0A1G8ZGN3"/>
<dbReference type="InterPro" id="IPR037124">
    <property type="entry name" value="Chaperonin_GroES_sf"/>
</dbReference>
<dbReference type="NCBIfam" id="NF001533">
    <property type="entry name" value="PRK00364.2-4"/>
    <property type="match status" value="1"/>
</dbReference>
<comment type="subcellular location">
    <subcellularLocation>
        <location evidence="3">Cytoplasm</location>
    </subcellularLocation>
</comment>
<comment type="function">
    <text evidence="3 4">Together with the chaperonin GroEL, plays an essential role in assisting protein folding. The GroEL-GroES system forms a nano-cage that allows encapsulation of the non-native substrate proteins and provides a physical environment optimized to promote and accelerate protein folding. GroES binds to the apical surface of the GroEL ring, thereby capping the opening of the GroEL channel.</text>
</comment>